<accession>A0A6A6ZID2</accession>
<organism evidence="1 2">
    <name type="scientific">Ophiobolus disseminans</name>
    <dbReference type="NCBI Taxonomy" id="1469910"/>
    <lineage>
        <taxon>Eukaryota</taxon>
        <taxon>Fungi</taxon>
        <taxon>Dikarya</taxon>
        <taxon>Ascomycota</taxon>
        <taxon>Pezizomycotina</taxon>
        <taxon>Dothideomycetes</taxon>
        <taxon>Pleosporomycetidae</taxon>
        <taxon>Pleosporales</taxon>
        <taxon>Pleosporineae</taxon>
        <taxon>Phaeosphaeriaceae</taxon>
        <taxon>Ophiobolus</taxon>
    </lineage>
</organism>
<dbReference type="Proteomes" id="UP000799424">
    <property type="component" value="Unassembled WGS sequence"/>
</dbReference>
<evidence type="ECO:0000313" key="2">
    <source>
        <dbReference type="Proteomes" id="UP000799424"/>
    </source>
</evidence>
<name>A0A6A6ZID2_9PLEO</name>
<dbReference type="AlphaFoldDB" id="A0A6A6ZID2"/>
<keyword evidence="2" id="KW-1185">Reference proteome</keyword>
<sequence>MASNGTNYEALADQLEPILKDLESAAAKIGNDATRRRLVEGGRRLSVALETNRETLRRIGYALTTTTISISNCPLPLVGVKSKLFATLTAEPRPLKIKDISEKTRIHLNLLSTRRITAHGALNLPDWLEEIEYKDPVGILPTAWSTTLNIADKHPYAWLAHDPWALELAQTHMLVQRKGRPLFFDALNFEERFAQNTDSETIVNWRSNSRI</sequence>
<reference evidence="1" key="1">
    <citation type="journal article" date="2020" name="Stud. Mycol.">
        <title>101 Dothideomycetes genomes: a test case for predicting lifestyles and emergence of pathogens.</title>
        <authorList>
            <person name="Haridas S."/>
            <person name="Albert R."/>
            <person name="Binder M."/>
            <person name="Bloem J."/>
            <person name="Labutti K."/>
            <person name="Salamov A."/>
            <person name="Andreopoulos B."/>
            <person name="Baker S."/>
            <person name="Barry K."/>
            <person name="Bills G."/>
            <person name="Bluhm B."/>
            <person name="Cannon C."/>
            <person name="Castanera R."/>
            <person name="Culley D."/>
            <person name="Daum C."/>
            <person name="Ezra D."/>
            <person name="Gonzalez J."/>
            <person name="Henrissat B."/>
            <person name="Kuo A."/>
            <person name="Liang C."/>
            <person name="Lipzen A."/>
            <person name="Lutzoni F."/>
            <person name="Magnuson J."/>
            <person name="Mondo S."/>
            <person name="Nolan M."/>
            <person name="Ohm R."/>
            <person name="Pangilinan J."/>
            <person name="Park H.-J."/>
            <person name="Ramirez L."/>
            <person name="Alfaro M."/>
            <person name="Sun H."/>
            <person name="Tritt A."/>
            <person name="Yoshinaga Y."/>
            <person name="Zwiers L.-H."/>
            <person name="Turgeon B."/>
            <person name="Goodwin S."/>
            <person name="Spatafora J."/>
            <person name="Crous P."/>
            <person name="Grigoriev I."/>
        </authorList>
    </citation>
    <scope>NUCLEOTIDE SEQUENCE</scope>
    <source>
        <strain evidence="1">CBS 113818</strain>
    </source>
</reference>
<proteinExistence type="predicted"/>
<gene>
    <name evidence="1" type="ORF">CC86DRAFT_386882</name>
</gene>
<evidence type="ECO:0000313" key="1">
    <source>
        <dbReference type="EMBL" id="KAF2820841.1"/>
    </source>
</evidence>
<dbReference type="EMBL" id="MU006239">
    <property type="protein sequence ID" value="KAF2820841.1"/>
    <property type="molecule type" value="Genomic_DNA"/>
</dbReference>
<dbReference type="OrthoDB" id="2410195at2759"/>
<protein>
    <submittedName>
        <fullName evidence="1">Uncharacterized protein</fullName>
    </submittedName>
</protein>